<evidence type="ECO:0000313" key="2">
    <source>
        <dbReference type="EMBL" id="MBA9003730.1"/>
    </source>
</evidence>
<dbReference type="InterPro" id="IPR007713">
    <property type="entry name" value="TMP_rpt"/>
</dbReference>
<dbReference type="Gene3D" id="1.20.120.20">
    <property type="entry name" value="Apolipoprotein"/>
    <property type="match status" value="1"/>
</dbReference>
<dbReference type="EMBL" id="JACJII010000001">
    <property type="protein sequence ID" value="MBA9003730.1"/>
    <property type="molecule type" value="Genomic_DNA"/>
</dbReference>
<keyword evidence="1" id="KW-0812">Transmembrane</keyword>
<evidence type="ECO:0000313" key="3">
    <source>
        <dbReference type="Proteomes" id="UP000539313"/>
    </source>
</evidence>
<evidence type="ECO:0000256" key="1">
    <source>
        <dbReference type="SAM" id="Phobius"/>
    </source>
</evidence>
<organism evidence="2 3">
    <name type="scientific">Thermomonospora cellulosilytica</name>
    <dbReference type="NCBI Taxonomy" id="1411118"/>
    <lineage>
        <taxon>Bacteria</taxon>
        <taxon>Bacillati</taxon>
        <taxon>Actinomycetota</taxon>
        <taxon>Actinomycetes</taxon>
        <taxon>Streptosporangiales</taxon>
        <taxon>Thermomonosporaceae</taxon>
        <taxon>Thermomonospora</taxon>
    </lineage>
</organism>
<feature type="transmembrane region" description="Helical" evidence="1">
    <location>
        <begin position="335"/>
        <end position="358"/>
    </location>
</feature>
<dbReference type="PANTHER" id="PTHR37813:SF1">
    <property type="entry name" value="FELS-2 PROPHAGE PROTEIN"/>
    <property type="match status" value="1"/>
</dbReference>
<proteinExistence type="predicted"/>
<gene>
    <name evidence="2" type="ORF">HNR21_002612</name>
</gene>
<sequence length="949" mass="97831">MALTIGELVALIRADDSGFRRGVQGARRELDGLWRDANGRLRDAQGRFATAGEESGRGWGSRLGRAAGTALAAGLRGVVGTARTAGTALLSAALPLAAVATTAAAAAPLLAPVGAELLAVGKAALSAGPALLALGVAAKISKFALTEIFKEGSAARQALSPLADAFTKAGEAGSQAAARGIRPLANELRKAAFPIVEKFMIGVGKAANTVQREFLGWAKSAPGLATLKGILDPISASMQALAPKVSKVAIEFVAMLGRIMGISTAAGTSGLGRVLDMVAEKLRGITAASVQGGLDKLASTFNTIRNVVSTVAGWLGTLVDAYRTYNTEFRLIADAVSILAIAFGGPVVAAIGAAGLIIRHFDQVKAAWESLKAAFAGGGGSGPLGSFINNLRTAANEVLPSLKGAFEQIKAAVLPVLQEIGGKIVNELVPAIGELVAALAPVVSWLIDKLGPVVANTFKNILNVVSGAISIITGVIKVFTAILTGDWGKAWEGIKQILSGAWQIIKAVVSQAINIIKGTISIGLDVIKAVFTRVWNSIKSLVSTVWNGIKSLISGAIGAVKNTITRHINTIKSGWSQGWNAIKSAAANAMNSLRNAISNGVSRVVSIVRGIPGKIRSALGNLGSLLVAAGRSVIQGLIDGISTMLGKLKGMLNKVTGLIPDWKGPMSKDKRLLYKTGQAIMGGLISGMTGTVDKIKSTAGQITEQIRKAFAGRRTTIDDRLIASLRRSTAQLTTLATQRDKIAAQLKEAHDFAAGTASNAQQFAGLASLRATTAAGIRTGLQGRLTTLRKFATDIRTLAARGLSKGLLRQLLEAGPEAGGQLAAALAAADGDTLGAIQAAQREIDAVSDHLGQVGADVLYDSGRGAARGFLAGLIDQQRAIEAQMSKIAYGFAGQVARALGGKAPRPPATRDDRATARAAVHIENYHEAPRGSARATAEELLFLATARG</sequence>
<keyword evidence="1" id="KW-0472">Membrane</keyword>
<dbReference type="PANTHER" id="PTHR37813">
    <property type="entry name" value="FELS-2 PROPHAGE PROTEIN"/>
    <property type="match status" value="1"/>
</dbReference>
<dbReference type="Proteomes" id="UP000539313">
    <property type="component" value="Unassembled WGS sequence"/>
</dbReference>
<dbReference type="Pfam" id="PF05017">
    <property type="entry name" value="TMP"/>
    <property type="match status" value="4"/>
</dbReference>
<protein>
    <submittedName>
        <fullName evidence="2">Phage-related protein</fullName>
    </submittedName>
</protein>
<keyword evidence="1" id="KW-1133">Transmembrane helix</keyword>
<accession>A0A7W3MXJ2</accession>
<name>A0A7W3MXJ2_9ACTN</name>
<dbReference type="RefSeq" id="WP_182705408.1">
    <property type="nucleotide sequence ID" value="NZ_JACJII010000001.1"/>
</dbReference>
<keyword evidence="3" id="KW-1185">Reference proteome</keyword>
<comment type="caution">
    <text evidence="2">The sequence shown here is derived from an EMBL/GenBank/DDBJ whole genome shotgun (WGS) entry which is preliminary data.</text>
</comment>
<dbReference type="AlphaFoldDB" id="A0A7W3MXJ2"/>
<reference evidence="2 3" key="1">
    <citation type="submission" date="2020-08" db="EMBL/GenBank/DDBJ databases">
        <title>Sequencing the genomes of 1000 actinobacteria strains.</title>
        <authorList>
            <person name="Klenk H.-P."/>
        </authorList>
    </citation>
    <scope>NUCLEOTIDE SEQUENCE [LARGE SCALE GENOMIC DNA]</scope>
    <source>
        <strain evidence="2 3">DSM 45823</strain>
    </source>
</reference>